<dbReference type="RefSeq" id="WP_225699610.1">
    <property type="nucleotide sequence ID" value="NZ_JAIXNE010000007.1"/>
</dbReference>
<proteinExistence type="predicted"/>
<dbReference type="EMBL" id="JAIXNE010000007">
    <property type="protein sequence ID" value="MCA6078749.1"/>
    <property type="molecule type" value="Genomic_DNA"/>
</dbReference>
<gene>
    <name evidence="1" type="ORF">LDX50_27995</name>
</gene>
<evidence type="ECO:0000313" key="1">
    <source>
        <dbReference type="EMBL" id="MCA6078749.1"/>
    </source>
</evidence>
<protein>
    <recommendedName>
        <fullName evidence="3">Lipoprotein</fullName>
    </recommendedName>
</protein>
<organism evidence="1 2">
    <name type="scientific">Fulvivirga sedimenti</name>
    <dbReference type="NCBI Taxonomy" id="2879465"/>
    <lineage>
        <taxon>Bacteria</taxon>
        <taxon>Pseudomonadati</taxon>
        <taxon>Bacteroidota</taxon>
        <taxon>Cytophagia</taxon>
        <taxon>Cytophagales</taxon>
        <taxon>Fulvivirgaceae</taxon>
        <taxon>Fulvivirga</taxon>
    </lineage>
</organism>
<dbReference type="AlphaFoldDB" id="A0A9X1HYG0"/>
<reference evidence="1" key="1">
    <citation type="submission" date="2021-09" db="EMBL/GenBank/DDBJ databases">
        <title>Fulvivirga sp. isolated from coastal sediment.</title>
        <authorList>
            <person name="Yu H."/>
        </authorList>
    </citation>
    <scope>NUCLEOTIDE SEQUENCE</scope>
    <source>
        <strain evidence="1">1062</strain>
    </source>
</reference>
<accession>A0A9X1HYG0</accession>
<evidence type="ECO:0000313" key="2">
    <source>
        <dbReference type="Proteomes" id="UP001139409"/>
    </source>
</evidence>
<evidence type="ECO:0008006" key="3">
    <source>
        <dbReference type="Google" id="ProtNLM"/>
    </source>
</evidence>
<dbReference type="Proteomes" id="UP001139409">
    <property type="component" value="Unassembled WGS sequence"/>
</dbReference>
<dbReference type="PROSITE" id="PS51257">
    <property type="entry name" value="PROKAR_LIPOPROTEIN"/>
    <property type="match status" value="1"/>
</dbReference>
<keyword evidence="2" id="KW-1185">Reference proteome</keyword>
<sequence length="148" mass="17030">MRWVPLLLIVLSAGCASSQDKQAAKGEEWKVKIYEHSVLKGEWQNDRLQVEIVEGTSRVLVFERTVGNIAVDAGYMERIWLEVSDDKSRLEINPESSAFYERVCRCENNGFHRIISGDFRWDMSEDTTLHGNIEVKMDDQVLVVVLKK</sequence>
<name>A0A9X1HYG0_9BACT</name>
<comment type="caution">
    <text evidence="1">The sequence shown here is derived from an EMBL/GenBank/DDBJ whole genome shotgun (WGS) entry which is preliminary data.</text>
</comment>